<dbReference type="EMBL" id="DRMS01000464">
    <property type="protein sequence ID" value="HFC93558.1"/>
    <property type="molecule type" value="Genomic_DNA"/>
</dbReference>
<comment type="caution">
    <text evidence="1">The sequence shown here is derived from an EMBL/GenBank/DDBJ whole genome shotgun (WGS) entry which is preliminary data.</text>
</comment>
<protein>
    <submittedName>
        <fullName evidence="1">Uncharacterized protein</fullName>
    </submittedName>
</protein>
<dbReference type="AlphaFoldDB" id="A0A7V2T4T3"/>
<name>A0A7V2T4T3_LEUMU</name>
<evidence type="ECO:0000313" key="1">
    <source>
        <dbReference type="EMBL" id="HFC93558.1"/>
    </source>
</evidence>
<organism evidence="1">
    <name type="scientific">Leucothrix mucor</name>
    <dbReference type="NCBI Taxonomy" id="45248"/>
    <lineage>
        <taxon>Bacteria</taxon>
        <taxon>Pseudomonadati</taxon>
        <taxon>Pseudomonadota</taxon>
        <taxon>Gammaproteobacteria</taxon>
        <taxon>Thiotrichales</taxon>
        <taxon>Thiotrichaceae</taxon>
        <taxon>Leucothrix</taxon>
    </lineage>
</organism>
<reference evidence="1" key="1">
    <citation type="journal article" date="2020" name="mSystems">
        <title>Genome- and Community-Level Interaction Insights into Carbon Utilization and Element Cycling Functions of Hydrothermarchaeota in Hydrothermal Sediment.</title>
        <authorList>
            <person name="Zhou Z."/>
            <person name="Liu Y."/>
            <person name="Xu W."/>
            <person name="Pan J."/>
            <person name="Luo Z.H."/>
            <person name="Li M."/>
        </authorList>
    </citation>
    <scope>NUCLEOTIDE SEQUENCE [LARGE SCALE GENOMIC DNA]</scope>
    <source>
        <strain evidence="1">HyVt-493</strain>
    </source>
</reference>
<dbReference type="Proteomes" id="UP000885750">
    <property type="component" value="Unassembled WGS sequence"/>
</dbReference>
<gene>
    <name evidence="1" type="ORF">ENJ51_12185</name>
</gene>
<sequence length="332" mass="34728">MDIVGAGKNGDLALACDNAVNNQHRTMSYHTVILASDLDCSETTATKPGDNTAPVSIFSPALRLCNWKTPVLPDGQYGVAINPIVVGGNPAALPGSPTNGSIQEVRVPDAGGTDVASCENMDLVVGGLPISATNGVDADDTIPYTSNSFRNMSVDLVDNTGGGGADGILDGDGHYQVFEVANAAPAATQAPNAPEPQSPIAIGNNIPSYSTLPGFVFTDDSGSAGAATWYELFIWDKNNVRITSYGSYSAFPNWYKLGVDSQLQCNLVANAQGNRICTLSDLGAPATEPFNTAAFATQLATYNVNDEFTWWVRGYNAFGVSVWSSAPGVFVK</sequence>
<proteinExistence type="predicted"/>
<accession>A0A7V2T4T3</accession>